<protein>
    <submittedName>
        <fullName evidence="2">Uncharacterized protein</fullName>
    </submittedName>
</protein>
<gene>
    <name evidence="2" type="ORF">FB561_0998</name>
</gene>
<dbReference type="RefSeq" id="WP_145803473.1">
    <property type="nucleotide sequence ID" value="NZ_VIVK01000001.1"/>
</dbReference>
<proteinExistence type="predicted"/>
<dbReference type="EMBL" id="VIVK01000001">
    <property type="protein sequence ID" value="TWD79932.1"/>
    <property type="molecule type" value="Genomic_DNA"/>
</dbReference>
<sequence>MNQHHEQSPARSATDTTPDPIGPVTLPKRSPVGRRALALVGTASVAALAVHAVVDGTTLTTINEHHV</sequence>
<organism evidence="2 3">
    <name type="scientific">Kribbella amoyensis</name>
    <dbReference type="NCBI Taxonomy" id="996641"/>
    <lineage>
        <taxon>Bacteria</taxon>
        <taxon>Bacillati</taxon>
        <taxon>Actinomycetota</taxon>
        <taxon>Actinomycetes</taxon>
        <taxon>Propionibacteriales</taxon>
        <taxon>Kribbellaceae</taxon>
        <taxon>Kribbella</taxon>
    </lineage>
</organism>
<feature type="region of interest" description="Disordered" evidence="1">
    <location>
        <begin position="1"/>
        <end position="32"/>
    </location>
</feature>
<reference evidence="2 3" key="1">
    <citation type="submission" date="2019-06" db="EMBL/GenBank/DDBJ databases">
        <title>Sequencing the genomes of 1000 actinobacteria strains.</title>
        <authorList>
            <person name="Klenk H.-P."/>
        </authorList>
    </citation>
    <scope>NUCLEOTIDE SEQUENCE [LARGE SCALE GENOMIC DNA]</scope>
    <source>
        <strain evidence="2 3">DSM 24683</strain>
    </source>
</reference>
<dbReference type="Proteomes" id="UP000318380">
    <property type="component" value="Unassembled WGS sequence"/>
</dbReference>
<evidence type="ECO:0000313" key="2">
    <source>
        <dbReference type="EMBL" id="TWD79932.1"/>
    </source>
</evidence>
<accession>A0A561BM91</accession>
<dbReference type="OrthoDB" id="3831528at2"/>
<evidence type="ECO:0000313" key="3">
    <source>
        <dbReference type="Proteomes" id="UP000318380"/>
    </source>
</evidence>
<comment type="caution">
    <text evidence="2">The sequence shown here is derived from an EMBL/GenBank/DDBJ whole genome shotgun (WGS) entry which is preliminary data.</text>
</comment>
<name>A0A561BM91_9ACTN</name>
<evidence type="ECO:0000256" key="1">
    <source>
        <dbReference type="SAM" id="MobiDB-lite"/>
    </source>
</evidence>
<keyword evidence="3" id="KW-1185">Reference proteome</keyword>
<dbReference type="AlphaFoldDB" id="A0A561BM91"/>